<dbReference type="InterPro" id="IPR002645">
    <property type="entry name" value="STAS_dom"/>
</dbReference>
<dbReference type="PROSITE" id="PS50801">
    <property type="entry name" value="STAS"/>
    <property type="match status" value="1"/>
</dbReference>
<dbReference type="Gene3D" id="3.30.750.24">
    <property type="entry name" value="STAS domain"/>
    <property type="match status" value="1"/>
</dbReference>
<dbReference type="Proteomes" id="UP001500751">
    <property type="component" value="Unassembled WGS sequence"/>
</dbReference>
<keyword evidence="5" id="KW-1185">Reference proteome</keyword>
<sequence>MAEDERLESHDSGMVLVAIPGRLTATLERTPADQAWCRLRGDVDWAAVEALRPALEEVIDSGVSPLVVDLRAVEFFDSSGLNLLLTLRTRAESAGLALELASLSPAVTRVFEITGAGAIFVIREPARPNDSQGRT</sequence>
<dbReference type="PANTHER" id="PTHR33495">
    <property type="entry name" value="ANTI-SIGMA FACTOR ANTAGONIST TM_1081-RELATED-RELATED"/>
    <property type="match status" value="1"/>
</dbReference>
<comment type="similarity">
    <text evidence="1 2">Belongs to the anti-sigma-factor antagonist family.</text>
</comment>
<reference evidence="5" key="1">
    <citation type="journal article" date="2019" name="Int. J. Syst. Evol. Microbiol.">
        <title>The Global Catalogue of Microorganisms (GCM) 10K type strain sequencing project: providing services to taxonomists for standard genome sequencing and annotation.</title>
        <authorList>
            <consortium name="The Broad Institute Genomics Platform"/>
            <consortium name="The Broad Institute Genome Sequencing Center for Infectious Disease"/>
            <person name="Wu L."/>
            <person name="Ma J."/>
        </authorList>
    </citation>
    <scope>NUCLEOTIDE SEQUENCE [LARGE SCALE GENOMIC DNA]</scope>
    <source>
        <strain evidence="5">JCM 16014</strain>
    </source>
</reference>
<feature type="domain" description="STAS" evidence="3">
    <location>
        <begin position="38"/>
        <end position="115"/>
    </location>
</feature>
<organism evidence="4 5">
    <name type="scientific">Catenulispora yoronensis</name>
    <dbReference type="NCBI Taxonomy" id="450799"/>
    <lineage>
        <taxon>Bacteria</taxon>
        <taxon>Bacillati</taxon>
        <taxon>Actinomycetota</taxon>
        <taxon>Actinomycetes</taxon>
        <taxon>Catenulisporales</taxon>
        <taxon>Catenulisporaceae</taxon>
        <taxon>Catenulispora</taxon>
    </lineage>
</organism>
<gene>
    <name evidence="4" type="ORF">GCM10009839_01790</name>
</gene>
<proteinExistence type="inferred from homology"/>
<dbReference type="Pfam" id="PF13466">
    <property type="entry name" value="STAS_2"/>
    <property type="match status" value="1"/>
</dbReference>
<comment type="caution">
    <text evidence="4">The sequence shown here is derived from an EMBL/GenBank/DDBJ whole genome shotgun (WGS) entry which is preliminary data.</text>
</comment>
<dbReference type="SUPFAM" id="SSF52091">
    <property type="entry name" value="SpoIIaa-like"/>
    <property type="match status" value="1"/>
</dbReference>
<name>A0ABP5F1Q0_9ACTN</name>
<evidence type="ECO:0000313" key="5">
    <source>
        <dbReference type="Proteomes" id="UP001500751"/>
    </source>
</evidence>
<dbReference type="NCBIfam" id="TIGR00377">
    <property type="entry name" value="ant_ant_sig"/>
    <property type="match status" value="1"/>
</dbReference>
<dbReference type="InterPro" id="IPR003658">
    <property type="entry name" value="Anti-sigma_ant"/>
</dbReference>
<evidence type="ECO:0000256" key="1">
    <source>
        <dbReference type="ARBA" id="ARBA00009013"/>
    </source>
</evidence>
<evidence type="ECO:0000313" key="4">
    <source>
        <dbReference type="EMBL" id="GAA2011347.1"/>
    </source>
</evidence>
<dbReference type="PANTHER" id="PTHR33495:SF2">
    <property type="entry name" value="ANTI-SIGMA FACTOR ANTAGONIST TM_1081-RELATED"/>
    <property type="match status" value="1"/>
</dbReference>
<evidence type="ECO:0000256" key="2">
    <source>
        <dbReference type="RuleBase" id="RU003749"/>
    </source>
</evidence>
<accession>A0ABP5F1Q0</accession>
<protein>
    <recommendedName>
        <fullName evidence="2">Anti-sigma factor antagonist</fullName>
    </recommendedName>
</protein>
<dbReference type="CDD" id="cd07043">
    <property type="entry name" value="STAS_anti-anti-sigma_factors"/>
    <property type="match status" value="1"/>
</dbReference>
<dbReference type="RefSeq" id="WP_344663506.1">
    <property type="nucleotide sequence ID" value="NZ_BAAAQN010000001.1"/>
</dbReference>
<dbReference type="EMBL" id="BAAAQN010000001">
    <property type="protein sequence ID" value="GAA2011347.1"/>
    <property type="molecule type" value="Genomic_DNA"/>
</dbReference>
<dbReference type="InterPro" id="IPR036513">
    <property type="entry name" value="STAS_dom_sf"/>
</dbReference>
<dbReference type="InterPro" id="IPR058548">
    <property type="entry name" value="MlaB-like_STAS"/>
</dbReference>
<evidence type="ECO:0000259" key="3">
    <source>
        <dbReference type="PROSITE" id="PS50801"/>
    </source>
</evidence>